<dbReference type="Pfam" id="PF00990">
    <property type="entry name" value="GGDEF"/>
    <property type="match status" value="1"/>
</dbReference>
<evidence type="ECO:0000259" key="1">
    <source>
        <dbReference type="PROSITE" id="PS50887"/>
    </source>
</evidence>
<dbReference type="InterPro" id="IPR029787">
    <property type="entry name" value="Nucleotide_cyclase"/>
</dbReference>
<comment type="caution">
    <text evidence="2">The sequence shown here is derived from an EMBL/GenBank/DDBJ whole genome shotgun (WGS) entry which is preliminary data.</text>
</comment>
<reference evidence="2 3" key="1">
    <citation type="submission" date="2024-09" db="EMBL/GenBank/DDBJ databases">
        <title>Novel species of the genus Pelomonas and Roseateles isolated from streams.</title>
        <authorList>
            <person name="Lu H."/>
        </authorList>
    </citation>
    <scope>NUCLEOTIDE SEQUENCE [LARGE SCALE GENOMIC DNA]</scope>
    <source>
        <strain evidence="2 3">BYS96W</strain>
    </source>
</reference>
<evidence type="ECO:0000313" key="3">
    <source>
        <dbReference type="Proteomes" id="UP001606305"/>
    </source>
</evidence>
<name>A0ABW7G8Z4_9BURK</name>
<dbReference type="NCBIfam" id="TIGR00254">
    <property type="entry name" value="GGDEF"/>
    <property type="match status" value="1"/>
</dbReference>
<dbReference type="SUPFAM" id="SSF55073">
    <property type="entry name" value="Nucleotide cyclase"/>
    <property type="match status" value="1"/>
</dbReference>
<keyword evidence="2" id="KW-0808">Transferase</keyword>
<sequence length="166" mass="18326">MPQPQMIASDEPPASSRSCVTAPLPRVDSLAALGLRVSRLFAQCRRQNAQLAMLWVAVDLQMRPGESMDVDARDELIDAVSQRLRHRVRGVDEVLRVGEQSFAVLLPSAGSLESDIVEQRLLQAVRGSYGMDERVVQLTVRVGRSLFPEHGRNGAELAEVARRLAE</sequence>
<feature type="domain" description="GGDEF" evidence="1">
    <location>
        <begin position="49"/>
        <end position="166"/>
    </location>
</feature>
<dbReference type="Proteomes" id="UP001606305">
    <property type="component" value="Unassembled WGS sequence"/>
</dbReference>
<dbReference type="Gene3D" id="3.30.70.270">
    <property type="match status" value="1"/>
</dbReference>
<evidence type="ECO:0000313" key="2">
    <source>
        <dbReference type="EMBL" id="MFG6458429.1"/>
    </source>
</evidence>
<organism evidence="2 3">
    <name type="scientific">Pelomonas nitida</name>
    <dbReference type="NCBI Taxonomy" id="3299027"/>
    <lineage>
        <taxon>Bacteria</taxon>
        <taxon>Pseudomonadati</taxon>
        <taxon>Pseudomonadota</taxon>
        <taxon>Betaproteobacteria</taxon>
        <taxon>Burkholderiales</taxon>
        <taxon>Sphaerotilaceae</taxon>
        <taxon>Roseateles</taxon>
    </lineage>
</organism>
<dbReference type="EC" id="2.7.7.65" evidence="2"/>
<proteinExistence type="predicted"/>
<dbReference type="InterPro" id="IPR043128">
    <property type="entry name" value="Rev_trsase/Diguanyl_cyclase"/>
</dbReference>
<keyword evidence="2" id="KW-0548">Nucleotidyltransferase</keyword>
<dbReference type="EMBL" id="JBIGIA010000012">
    <property type="protein sequence ID" value="MFG6458429.1"/>
    <property type="molecule type" value="Genomic_DNA"/>
</dbReference>
<dbReference type="InterPro" id="IPR000160">
    <property type="entry name" value="GGDEF_dom"/>
</dbReference>
<dbReference type="RefSeq" id="WP_394489366.1">
    <property type="nucleotide sequence ID" value="NZ_JBIGIA010000012.1"/>
</dbReference>
<dbReference type="GO" id="GO:0052621">
    <property type="term" value="F:diguanylate cyclase activity"/>
    <property type="evidence" value="ECO:0007669"/>
    <property type="project" value="UniProtKB-EC"/>
</dbReference>
<protein>
    <submittedName>
        <fullName evidence="2">Diguanylate cyclase</fullName>
        <ecNumber evidence="2">2.7.7.65</ecNumber>
    </submittedName>
</protein>
<dbReference type="PROSITE" id="PS50887">
    <property type="entry name" value="GGDEF"/>
    <property type="match status" value="1"/>
</dbReference>
<accession>A0ABW7G8Z4</accession>
<gene>
    <name evidence="2" type="ORF">ACG00X_16435</name>
</gene>
<keyword evidence="3" id="KW-1185">Reference proteome</keyword>